<evidence type="ECO:0000256" key="3">
    <source>
        <dbReference type="ARBA" id="ARBA00022827"/>
    </source>
</evidence>
<keyword evidence="3" id="KW-0274">FAD</keyword>
<dbReference type="GO" id="GO:0004497">
    <property type="term" value="F:monooxygenase activity"/>
    <property type="evidence" value="ECO:0007669"/>
    <property type="project" value="UniProtKB-KW"/>
</dbReference>
<accession>A0A3D8Q7D6</accession>
<evidence type="ECO:0000313" key="7">
    <source>
        <dbReference type="EMBL" id="RDW57334.1"/>
    </source>
</evidence>
<protein>
    <recommendedName>
        <fullName evidence="6">FAD-binding domain-containing protein</fullName>
    </recommendedName>
</protein>
<dbReference type="PANTHER" id="PTHR13789:SF147">
    <property type="entry name" value="PUTATIVE (AFU_ORTHOLOGUE AFUA_2G01950)-RELATED"/>
    <property type="match status" value="1"/>
</dbReference>
<organism evidence="7 8">
    <name type="scientific">Coleophoma crateriformis</name>
    <dbReference type="NCBI Taxonomy" id="565419"/>
    <lineage>
        <taxon>Eukaryota</taxon>
        <taxon>Fungi</taxon>
        <taxon>Dikarya</taxon>
        <taxon>Ascomycota</taxon>
        <taxon>Pezizomycotina</taxon>
        <taxon>Leotiomycetes</taxon>
        <taxon>Helotiales</taxon>
        <taxon>Dermateaceae</taxon>
        <taxon>Coleophoma</taxon>
    </lineage>
</organism>
<dbReference type="AlphaFoldDB" id="A0A3D8Q7D6"/>
<keyword evidence="8" id="KW-1185">Reference proteome</keyword>
<keyword evidence="4" id="KW-0560">Oxidoreductase</keyword>
<dbReference type="Pfam" id="PF01494">
    <property type="entry name" value="FAD_binding_3"/>
    <property type="match status" value="1"/>
</dbReference>
<dbReference type="GO" id="GO:0071949">
    <property type="term" value="F:FAD binding"/>
    <property type="evidence" value="ECO:0007669"/>
    <property type="project" value="InterPro"/>
</dbReference>
<dbReference type="InterPro" id="IPR050493">
    <property type="entry name" value="FAD-dep_Monooxygenase_BioMet"/>
</dbReference>
<proteinExistence type="inferred from homology"/>
<dbReference type="EMBL" id="PDLN01000023">
    <property type="protein sequence ID" value="RDW57334.1"/>
    <property type="molecule type" value="Genomic_DNA"/>
</dbReference>
<dbReference type="SUPFAM" id="SSF51905">
    <property type="entry name" value="FAD/NAD(P)-binding domain"/>
    <property type="match status" value="1"/>
</dbReference>
<dbReference type="OrthoDB" id="16820at2759"/>
<dbReference type="SUPFAM" id="SSF54373">
    <property type="entry name" value="FAD-linked reductases, C-terminal domain"/>
    <property type="match status" value="1"/>
</dbReference>
<evidence type="ECO:0000313" key="8">
    <source>
        <dbReference type="Proteomes" id="UP000256328"/>
    </source>
</evidence>
<evidence type="ECO:0000256" key="4">
    <source>
        <dbReference type="ARBA" id="ARBA00023002"/>
    </source>
</evidence>
<dbReference type="Gene3D" id="3.50.50.60">
    <property type="entry name" value="FAD/NAD(P)-binding domain"/>
    <property type="match status" value="1"/>
</dbReference>
<comment type="similarity">
    <text evidence="1">Belongs to the paxM FAD-dependent monooxygenase family.</text>
</comment>
<evidence type="ECO:0000256" key="1">
    <source>
        <dbReference type="ARBA" id="ARBA00007992"/>
    </source>
</evidence>
<feature type="domain" description="FAD-binding" evidence="6">
    <location>
        <begin position="2"/>
        <end position="326"/>
    </location>
</feature>
<reference evidence="7 8" key="1">
    <citation type="journal article" date="2018" name="IMA Fungus">
        <title>IMA Genome-F 9: Draft genome sequence of Annulohypoxylon stygium, Aspergillus mulundensis, Berkeleyomyces basicola (syn. Thielaviopsis basicola), Ceratocystis smalleyi, two Cercospora beticola strains, Coleophoma cylindrospora, Fusarium fracticaudum, Phialophora cf. hyalina, and Morchella septimelata.</title>
        <authorList>
            <person name="Wingfield B.D."/>
            <person name="Bills G.F."/>
            <person name="Dong Y."/>
            <person name="Huang W."/>
            <person name="Nel W.J."/>
            <person name="Swalarsk-Parry B.S."/>
            <person name="Vaghefi N."/>
            <person name="Wilken P.M."/>
            <person name="An Z."/>
            <person name="de Beer Z.W."/>
            <person name="De Vos L."/>
            <person name="Chen L."/>
            <person name="Duong T.A."/>
            <person name="Gao Y."/>
            <person name="Hammerbacher A."/>
            <person name="Kikkert J.R."/>
            <person name="Li Y."/>
            <person name="Li H."/>
            <person name="Li K."/>
            <person name="Li Q."/>
            <person name="Liu X."/>
            <person name="Ma X."/>
            <person name="Naidoo K."/>
            <person name="Pethybridge S.J."/>
            <person name="Sun J."/>
            <person name="Steenkamp E.T."/>
            <person name="van der Nest M.A."/>
            <person name="van Wyk S."/>
            <person name="Wingfield M.J."/>
            <person name="Xiong C."/>
            <person name="Yue Q."/>
            <person name="Zhang X."/>
        </authorList>
    </citation>
    <scope>NUCLEOTIDE SEQUENCE [LARGE SCALE GENOMIC DNA]</scope>
    <source>
        <strain evidence="7 8">BP5796</strain>
    </source>
</reference>
<evidence type="ECO:0000256" key="5">
    <source>
        <dbReference type="ARBA" id="ARBA00023033"/>
    </source>
</evidence>
<dbReference type="PANTHER" id="PTHR13789">
    <property type="entry name" value="MONOOXYGENASE"/>
    <property type="match status" value="1"/>
</dbReference>
<dbReference type="PRINTS" id="PR00420">
    <property type="entry name" value="RNGMNOXGNASE"/>
</dbReference>
<dbReference type="InterPro" id="IPR002938">
    <property type="entry name" value="FAD-bd"/>
</dbReference>
<sequence>MDIIIVGAGIGGLSAALSLALAGHKVRILESASALAEIGAGVQLTPTSTRHFWKWGLGPDILEHSVLPESFNVRRGDNGELLGSVPFEGFEERYGAPYIVIHRADIHRILHKHAVNAKVQIILNSRVTKYDFEAGSLQLANGEELSADLIVAADGINSFARKSFLSETDDGTEKTGWAAYRTTALVADIKANPDTAQLVAKQTCNCWVGDKSSVMTYLIKNSQVLNIVLSHPDNVDTFEWTPKQFKDELQRLFGHWDPSIRALLSMTSEVQNWPVYQVKTLPKWASDSGKFVLMGDAAHAMAFYLSMGVSMAVEDAEVLTECISLHRKSEKTLGQAMKVFETVRKERAEIVRDASLNAGNILHLPQGAAQEQRDRALKDDGVSAGTCVSDSDYVVRTSYGIGDQQTRDWCYGYDVLAKVHAEWK</sequence>
<dbReference type="InterPro" id="IPR036188">
    <property type="entry name" value="FAD/NAD-bd_sf"/>
</dbReference>
<dbReference type="Proteomes" id="UP000256328">
    <property type="component" value="Unassembled WGS sequence"/>
</dbReference>
<keyword evidence="2" id="KW-0285">Flavoprotein</keyword>
<evidence type="ECO:0000256" key="2">
    <source>
        <dbReference type="ARBA" id="ARBA00022630"/>
    </source>
</evidence>
<name>A0A3D8Q7D6_9HELO</name>
<comment type="caution">
    <text evidence="7">The sequence shown here is derived from an EMBL/GenBank/DDBJ whole genome shotgun (WGS) entry which is preliminary data.</text>
</comment>
<keyword evidence="5" id="KW-0503">Monooxygenase</keyword>
<gene>
    <name evidence="7" type="ORF">BP5796_12784</name>
</gene>
<evidence type="ECO:0000259" key="6">
    <source>
        <dbReference type="Pfam" id="PF01494"/>
    </source>
</evidence>